<name>A0AA90NLQ6_9GAMM</name>
<evidence type="ECO:0000313" key="2">
    <source>
        <dbReference type="Proteomes" id="UP001178148"/>
    </source>
</evidence>
<dbReference type="EMBL" id="JASXSV010000008">
    <property type="protein sequence ID" value="MDP0588970.1"/>
    <property type="molecule type" value="Genomic_DNA"/>
</dbReference>
<dbReference type="AlphaFoldDB" id="A0AA90NLQ6"/>
<comment type="caution">
    <text evidence="1">The sequence shown here is derived from an EMBL/GenBank/DDBJ whole genome shotgun (WGS) entry which is preliminary data.</text>
</comment>
<protein>
    <submittedName>
        <fullName evidence="1">Uncharacterized protein</fullName>
    </submittedName>
</protein>
<gene>
    <name evidence="1" type="ORF">QS748_07165</name>
</gene>
<organism evidence="1 2">
    <name type="scientific">Candidatus Endonucleibacter bathymodioli</name>
    <dbReference type="NCBI Taxonomy" id="539814"/>
    <lineage>
        <taxon>Bacteria</taxon>
        <taxon>Pseudomonadati</taxon>
        <taxon>Pseudomonadota</taxon>
        <taxon>Gammaproteobacteria</taxon>
        <taxon>Oceanospirillales</taxon>
        <taxon>Endozoicomonadaceae</taxon>
        <taxon>Candidatus Endonucleibacter</taxon>
    </lineage>
</organism>
<accession>A0AA90NLQ6</accession>
<sequence length="56" mass="6479">MENQLSVGDSKCDNKHRQTCKVKLLEWMEALGPWKTDGVNYRGADKRDELKDIDVN</sequence>
<dbReference type="Proteomes" id="UP001178148">
    <property type="component" value="Unassembled WGS sequence"/>
</dbReference>
<reference evidence="1 2" key="1">
    <citation type="journal article" date="2023" name="bioRxiv">
        <title>An intranuclear bacterial parasite of deep-sea mussels expresses apoptosis inhibitors acquired from its host.</title>
        <authorList>
            <person name="Gonzalez Porras M.A."/>
            <person name="Assie A."/>
            <person name="Tietjen M."/>
            <person name="Violette M."/>
            <person name="Kleiner M."/>
            <person name="Gruber-Vodicka H."/>
            <person name="Dubilier N."/>
            <person name="Leisch N."/>
        </authorList>
    </citation>
    <scope>NUCLEOTIDE SEQUENCE [LARGE SCALE GENOMIC DNA]</scope>
    <source>
        <strain evidence="1">IAP13</strain>
    </source>
</reference>
<evidence type="ECO:0000313" key="1">
    <source>
        <dbReference type="EMBL" id="MDP0588970.1"/>
    </source>
</evidence>
<proteinExistence type="predicted"/>
<keyword evidence="2" id="KW-1185">Reference proteome</keyword>